<proteinExistence type="predicted"/>
<sequence>MITETGPVSFALAKSDVGAPLVVGAAVGLSDPPLLFVQDTATTAVTVMTATRATAPMIHFAMPRLGAGGGVCGHPCWGFHCGPGALPG</sequence>
<dbReference type="RefSeq" id="WP_187096602.1">
    <property type="nucleotide sequence ID" value="NZ_CP059894.1"/>
</dbReference>
<gene>
    <name evidence="1" type="ORF">HZU40_28555</name>
</gene>
<dbReference type="KEGG" id="mflu:HZU40_28555"/>
<dbReference type="EMBL" id="CP059894">
    <property type="protein sequence ID" value="QNJ92076.1"/>
    <property type="molecule type" value="Genomic_DNA"/>
</dbReference>
<dbReference type="AlphaFoldDB" id="A0A7G8PCL0"/>
<protein>
    <submittedName>
        <fullName evidence="1">Uncharacterized protein</fullName>
    </submittedName>
</protein>
<evidence type="ECO:0000313" key="2">
    <source>
        <dbReference type="Proteomes" id="UP000515498"/>
    </source>
</evidence>
<organism evidence="1 2">
    <name type="scientific">Mycolicibacterium fluoranthenivorans</name>
    <dbReference type="NCBI Taxonomy" id="258505"/>
    <lineage>
        <taxon>Bacteria</taxon>
        <taxon>Bacillati</taxon>
        <taxon>Actinomycetota</taxon>
        <taxon>Actinomycetes</taxon>
        <taxon>Mycobacteriales</taxon>
        <taxon>Mycobacteriaceae</taxon>
        <taxon>Mycolicibacterium</taxon>
    </lineage>
</organism>
<dbReference type="Proteomes" id="UP000515498">
    <property type="component" value="Chromosome"/>
</dbReference>
<reference evidence="1 2" key="1">
    <citation type="submission" date="2020-07" db="EMBL/GenBank/DDBJ databases">
        <title>Draft genome sequence of four isobutane-metabolizing strains capable of cometabolically degrading diverse ether contaminants.</title>
        <authorList>
            <person name="Chen W."/>
            <person name="Faulkner N."/>
            <person name="Smith C."/>
            <person name="Hyman M."/>
        </authorList>
    </citation>
    <scope>NUCLEOTIDE SEQUENCE [LARGE SCALE GENOMIC DNA]</scope>
    <source>
        <strain evidence="1 2">2A</strain>
    </source>
</reference>
<accession>A0A7G8PCL0</accession>
<name>A0A7G8PCL0_9MYCO</name>
<evidence type="ECO:0000313" key="1">
    <source>
        <dbReference type="EMBL" id="QNJ92076.1"/>
    </source>
</evidence>